<dbReference type="Pfam" id="PF01554">
    <property type="entry name" value="MatE"/>
    <property type="match status" value="2"/>
</dbReference>
<evidence type="ECO:0000256" key="1">
    <source>
        <dbReference type="ARBA" id="ARBA00004141"/>
    </source>
</evidence>
<dbReference type="AlphaFoldDB" id="A0A9P6A0W4"/>
<feature type="transmembrane region" description="Helical" evidence="7">
    <location>
        <begin position="472"/>
        <end position="493"/>
    </location>
</feature>
<feature type="compositionally biased region" description="Basic and acidic residues" evidence="6">
    <location>
        <begin position="9"/>
        <end position="19"/>
    </location>
</feature>
<evidence type="ECO:0000256" key="4">
    <source>
        <dbReference type="ARBA" id="ARBA00022989"/>
    </source>
</evidence>
<dbReference type="GO" id="GO:1990961">
    <property type="term" value="P:xenobiotic detoxification by transmembrane export across the plasma membrane"/>
    <property type="evidence" value="ECO:0007669"/>
    <property type="project" value="InterPro"/>
</dbReference>
<dbReference type="OrthoDB" id="2126698at2759"/>
<gene>
    <name evidence="8" type="ORF">BDN71DRAFT_1540081</name>
</gene>
<evidence type="ECO:0000313" key="8">
    <source>
        <dbReference type="EMBL" id="KAF9497825.1"/>
    </source>
</evidence>
<keyword evidence="4 7" id="KW-1133">Transmembrane helix</keyword>
<feature type="transmembrane region" description="Helical" evidence="7">
    <location>
        <begin position="237"/>
        <end position="260"/>
    </location>
</feature>
<evidence type="ECO:0000256" key="5">
    <source>
        <dbReference type="ARBA" id="ARBA00023136"/>
    </source>
</evidence>
<feature type="transmembrane region" description="Helical" evidence="7">
    <location>
        <begin position="142"/>
        <end position="162"/>
    </location>
</feature>
<feature type="region of interest" description="Disordered" evidence="6">
    <location>
        <begin position="1"/>
        <end position="43"/>
    </location>
</feature>
<sequence>MSHPPSQSNEREPLLRETHAASTSPPSDVASTSSSSSTATVLGPGQLQHAGGNALDINLSWSLFVDAVPVILSYILQNSIQSTSILIVGRLGPEELSIAAFSLMLAFLTGWCVALGGTTALDTLGSQAFTGGSRRTDLSIHFQRCLVLLWTLLIPVCVAWAFMEPLLLRLGQTEALSKGVQQYLRILAIGAPAYIGFETTKKYLQCQGIMGASTMVLIVSSPVNLILNIYLTHYTSLGLWGSATALSITYWFAFILLLLVTARSKIHKRNGTWGGIRPRLVLELRSCYTFLKLAVPGILMVGTEWAAFEIVALAAGRLGPTPLAAQSVIMTTDQILNTIPFGIGVATSTRVGNLIGNKSAIDAKRAAHASAFVSVVVGALVMTAMLLTKDGFGYLFSDDEHVVTLVARVMPLVASFQIADGLAGACGGVLRGQGRQHLGAIFNAVAYYVLALPLGITLAFHGRTHLGLEGLWIGQVVALFIVGVSEYCAVWLWTDWEKEVVRGIERNEEENKRRREVLGGES</sequence>
<organism evidence="8 9">
    <name type="scientific">Pleurotus eryngii</name>
    <name type="common">Boletus of the steppes</name>
    <dbReference type="NCBI Taxonomy" id="5323"/>
    <lineage>
        <taxon>Eukaryota</taxon>
        <taxon>Fungi</taxon>
        <taxon>Dikarya</taxon>
        <taxon>Basidiomycota</taxon>
        <taxon>Agaricomycotina</taxon>
        <taxon>Agaricomycetes</taxon>
        <taxon>Agaricomycetidae</taxon>
        <taxon>Agaricales</taxon>
        <taxon>Pleurotineae</taxon>
        <taxon>Pleurotaceae</taxon>
        <taxon>Pleurotus</taxon>
    </lineage>
</organism>
<protein>
    <submittedName>
        <fullName evidence="8">MOP flippase</fullName>
    </submittedName>
</protein>
<dbReference type="GO" id="GO:0016020">
    <property type="term" value="C:membrane"/>
    <property type="evidence" value="ECO:0007669"/>
    <property type="project" value="UniProtKB-SubCell"/>
</dbReference>
<feature type="transmembrane region" description="Helical" evidence="7">
    <location>
        <begin position="437"/>
        <end position="460"/>
    </location>
</feature>
<dbReference type="PANTHER" id="PTHR11206">
    <property type="entry name" value="MULTIDRUG RESISTANCE PROTEIN"/>
    <property type="match status" value="1"/>
</dbReference>
<dbReference type="CDD" id="cd13132">
    <property type="entry name" value="MATE_eukaryotic"/>
    <property type="match status" value="1"/>
</dbReference>
<evidence type="ECO:0000256" key="3">
    <source>
        <dbReference type="ARBA" id="ARBA00022692"/>
    </source>
</evidence>
<evidence type="ECO:0000256" key="6">
    <source>
        <dbReference type="SAM" id="MobiDB-lite"/>
    </source>
</evidence>
<keyword evidence="5 7" id="KW-0472">Membrane</keyword>
<dbReference type="EMBL" id="MU154541">
    <property type="protein sequence ID" value="KAF9497825.1"/>
    <property type="molecule type" value="Genomic_DNA"/>
</dbReference>
<name>A0A9P6A0W4_PLEER</name>
<evidence type="ECO:0000256" key="2">
    <source>
        <dbReference type="ARBA" id="ARBA00010199"/>
    </source>
</evidence>
<accession>A0A9P6A0W4</accession>
<proteinExistence type="inferred from homology"/>
<dbReference type="InterPro" id="IPR002528">
    <property type="entry name" value="MATE_fam"/>
</dbReference>
<keyword evidence="3 7" id="KW-0812">Transmembrane</keyword>
<comment type="similarity">
    <text evidence="2">Belongs to the multi antimicrobial extrusion (MATE) (TC 2.A.66.1) family.</text>
</comment>
<comment type="subcellular location">
    <subcellularLocation>
        <location evidence="1">Membrane</location>
        <topology evidence="1">Multi-pass membrane protein</topology>
    </subcellularLocation>
</comment>
<feature type="transmembrane region" description="Helical" evidence="7">
    <location>
        <begin position="209"/>
        <end position="231"/>
    </location>
</feature>
<dbReference type="GO" id="GO:0015297">
    <property type="term" value="F:antiporter activity"/>
    <property type="evidence" value="ECO:0007669"/>
    <property type="project" value="InterPro"/>
</dbReference>
<evidence type="ECO:0000313" key="9">
    <source>
        <dbReference type="Proteomes" id="UP000807025"/>
    </source>
</evidence>
<dbReference type="Proteomes" id="UP000807025">
    <property type="component" value="Unassembled WGS sequence"/>
</dbReference>
<dbReference type="InterPro" id="IPR045069">
    <property type="entry name" value="MATE_euk"/>
</dbReference>
<evidence type="ECO:0000256" key="7">
    <source>
        <dbReference type="SAM" id="Phobius"/>
    </source>
</evidence>
<dbReference type="NCBIfam" id="TIGR00797">
    <property type="entry name" value="matE"/>
    <property type="match status" value="1"/>
</dbReference>
<feature type="compositionally biased region" description="Low complexity" evidence="6">
    <location>
        <begin position="20"/>
        <end position="41"/>
    </location>
</feature>
<dbReference type="GO" id="GO:0042910">
    <property type="term" value="F:xenobiotic transmembrane transporter activity"/>
    <property type="evidence" value="ECO:0007669"/>
    <property type="project" value="InterPro"/>
</dbReference>
<reference evidence="8" key="1">
    <citation type="submission" date="2020-11" db="EMBL/GenBank/DDBJ databases">
        <authorList>
            <consortium name="DOE Joint Genome Institute"/>
            <person name="Ahrendt S."/>
            <person name="Riley R."/>
            <person name="Andreopoulos W."/>
            <person name="Labutti K."/>
            <person name="Pangilinan J."/>
            <person name="Ruiz-Duenas F.J."/>
            <person name="Barrasa J.M."/>
            <person name="Sanchez-Garcia M."/>
            <person name="Camarero S."/>
            <person name="Miyauchi S."/>
            <person name="Serrano A."/>
            <person name="Linde D."/>
            <person name="Babiker R."/>
            <person name="Drula E."/>
            <person name="Ayuso-Fernandez I."/>
            <person name="Pacheco R."/>
            <person name="Padilla G."/>
            <person name="Ferreira P."/>
            <person name="Barriuso J."/>
            <person name="Kellner H."/>
            <person name="Castanera R."/>
            <person name="Alfaro M."/>
            <person name="Ramirez L."/>
            <person name="Pisabarro A.G."/>
            <person name="Kuo A."/>
            <person name="Tritt A."/>
            <person name="Lipzen A."/>
            <person name="He G."/>
            <person name="Yan M."/>
            <person name="Ng V."/>
            <person name="Cullen D."/>
            <person name="Martin F."/>
            <person name="Rosso M.-N."/>
            <person name="Henrissat B."/>
            <person name="Hibbett D."/>
            <person name="Martinez A.T."/>
            <person name="Grigoriev I.V."/>
        </authorList>
    </citation>
    <scope>NUCLEOTIDE SEQUENCE</scope>
    <source>
        <strain evidence="8">ATCC 90797</strain>
    </source>
</reference>
<feature type="transmembrane region" description="Helical" evidence="7">
    <location>
        <begin position="366"/>
        <end position="387"/>
    </location>
</feature>
<comment type="caution">
    <text evidence="8">The sequence shown here is derived from an EMBL/GenBank/DDBJ whole genome shotgun (WGS) entry which is preliminary data.</text>
</comment>
<feature type="transmembrane region" description="Helical" evidence="7">
    <location>
        <begin position="96"/>
        <end position="121"/>
    </location>
</feature>
<feature type="transmembrane region" description="Helical" evidence="7">
    <location>
        <begin position="407"/>
        <end position="430"/>
    </location>
</feature>
<keyword evidence="9" id="KW-1185">Reference proteome</keyword>